<feature type="compositionally biased region" description="Low complexity" evidence="1">
    <location>
        <begin position="34"/>
        <end position="46"/>
    </location>
</feature>
<keyword evidence="3" id="KW-1185">Reference proteome</keyword>
<comment type="caution">
    <text evidence="2">The sequence shown here is derived from an EMBL/GenBank/DDBJ whole genome shotgun (WGS) entry which is preliminary data.</text>
</comment>
<feature type="region of interest" description="Disordered" evidence="1">
    <location>
        <begin position="34"/>
        <end position="55"/>
    </location>
</feature>
<dbReference type="Proteomes" id="UP000055045">
    <property type="component" value="Unassembled WGS sequence"/>
</dbReference>
<proteinExistence type="predicted"/>
<dbReference type="STRING" id="48697.A0A101MAI0"/>
<organism evidence="2 3">
    <name type="scientific">Penicillium freii</name>
    <dbReference type="NCBI Taxonomy" id="48697"/>
    <lineage>
        <taxon>Eukaryota</taxon>
        <taxon>Fungi</taxon>
        <taxon>Dikarya</taxon>
        <taxon>Ascomycota</taxon>
        <taxon>Pezizomycotina</taxon>
        <taxon>Eurotiomycetes</taxon>
        <taxon>Eurotiomycetidae</taxon>
        <taxon>Eurotiales</taxon>
        <taxon>Aspergillaceae</taxon>
        <taxon>Penicillium</taxon>
    </lineage>
</organism>
<dbReference type="AlphaFoldDB" id="A0A101MAI0"/>
<name>A0A101MAI0_PENFR</name>
<evidence type="ECO:0000313" key="3">
    <source>
        <dbReference type="Proteomes" id="UP000055045"/>
    </source>
</evidence>
<sequence>MLVIHYNQQRGEDADPTTLANTSAEIPLGERVLTTRTTPPSGSPTTHLNHPPVNAAGENDILITCKPDDPIAQERVRENTELLVDSGVATKLCTDRTLDASLFERAETQGAPQDNAETDEKNAQEAHMRYWTAIGGGGNQVGKRL</sequence>
<reference evidence="2 3" key="1">
    <citation type="submission" date="2015-10" db="EMBL/GenBank/DDBJ databases">
        <title>Genome sequencing of Penicillium freii.</title>
        <authorList>
            <person name="Nguyen H.D."/>
            <person name="Visagie C.M."/>
            <person name="Seifert K.A."/>
        </authorList>
    </citation>
    <scope>NUCLEOTIDE SEQUENCE [LARGE SCALE GENOMIC DNA]</scope>
    <source>
        <strain evidence="2 3">DAOM 242723</strain>
    </source>
</reference>
<evidence type="ECO:0000256" key="1">
    <source>
        <dbReference type="SAM" id="MobiDB-lite"/>
    </source>
</evidence>
<gene>
    <name evidence="2" type="ORF">ACN42_g10215</name>
</gene>
<accession>A0A101MAI0</accession>
<evidence type="ECO:0000313" key="2">
    <source>
        <dbReference type="EMBL" id="KUM56984.1"/>
    </source>
</evidence>
<dbReference type="EMBL" id="LLXE01000413">
    <property type="protein sequence ID" value="KUM56984.1"/>
    <property type="molecule type" value="Genomic_DNA"/>
</dbReference>
<protein>
    <submittedName>
        <fullName evidence="2">Uncharacterized protein</fullName>
    </submittedName>
</protein>